<name>E9H8Y6_DAPPU</name>
<feature type="signal peptide" evidence="1">
    <location>
        <begin position="1"/>
        <end position="30"/>
    </location>
</feature>
<keyword evidence="3" id="KW-1185">Reference proteome</keyword>
<protein>
    <submittedName>
        <fullName evidence="2">Uncharacterized protein</fullName>
    </submittedName>
</protein>
<dbReference type="Proteomes" id="UP000000305">
    <property type="component" value="Unassembled WGS sequence"/>
</dbReference>
<sequence length="96" mass="10346">MLAKQFSTSFSKVFTLVLIVSSQMFDTVQGGGHGGGGSQYCLSSDGFHSPECGPAAQYQEYFLQLLFLLKSSGCNLVTLFTWATCLVSSMVLLCLD</sequence>
<dbReference type="InParanoid" id="E9H8Y6"/>
<organism evidence="2 3">
    <name type="scientific">Daphnia pulex</name>
    <name type="common">Water flea</name>
    <dbReference type="NCBI Taxonomy" id="6669"/>
    <lineage>
        <taxon>Eukaryota</taxon>
        <taxon>Metazoa</taxon>
        <taxon>Ecdysozoa</taxon>
        <taxon>Arthropoda</taxon>
        <taxon>Crustacea</taxon>
        <taxon>Branchiopoda</taxon>
        <taxon>Diplostraca</taxon>
        <taxon>Cladocera</taxon>
        <taxon>Anomopoda</taxon>
        <taxon>Daphniidae</taxon>
        <taxon>Daphnia</taxon>
    </lineage>
</organism>
<dbReference type="AlphaFoldDB" id="E9H8Y6"/>
<reference evidence="2 3" key="1">
    <citation type="journal article" date="2011" name="Science">
        <title>The ecoresponsive genome of Daphnia pulex.</title>
        <authorList>
            <person name="Colbourne J.K."/>
            <person name="Pfrender M.E."/>
            <person name="Gilbert D."/>
            <person name="Thomas W.K."/>
            <person name="Tucker A."/>
            <person name="Oakley T.H."/>
            <person name="Tokishita S."/>
            <person name="Aerts A."/>
            <person name="Arnold G.J."/>
            <person name="Basu M.K."/>
            <person name="Bauer D.J."/>
            <person name="Caceres C.E."/>
            <person name="Carmel L."/>
            <person name="Casola C."/>
            <person name="Choi J.H."/>
            <person name="Detter J.C."/>
            <person name="Dong Q."/>
            <person name="Dusheyko S."/>
            <person name="Eads B.D."/>
            <person name="Frohlich T."/>
            <person name="Geiler-Samerotte K.A."/>
            <person name="Gerlach D."/>
            <person name="Hatcher P."/>
            <person name="Jogdeo S."/>
            <person name="Krijgsveld J."/>
            <person name="Kriventseva E.V."/>
            <person name="Kultz D."/>
            <person name="Laforsch C."/>
            <person name="Lindquist E."/>
            <person name="Lopez J."/>
            <person name="Manak J.R."/>
            <person name="Muller J."/>
            <person name="Pangilinan J."/>
            <person name="Patwardhan R.P."/>
            <person name="Pitluck S."/>
            <person name="Pritham E.J."/>
            <person name="Rechtsteiner A."/>
            <person name="Rho M."/>
            <person name="Rogozin I.B."/>
            <person name="Sakarya O."/>
            <person name="Salamov A."/>
            <person name="Schaack S."/>
            <person name="Shapiro H."/>
            <person name="Shiga Y."/>
            <person name="Skalitzky C."/>
            <person name="Smith Z."/>
            <person name="Souvorov A."/>
            <person name="Sung W."/>
            <person name="Tang Z."/>
            <person name="Tsuchiya D."/>
            <person name="Tu H."/>
            <person name="Vos H."/>
            <person name="Wang M."/>
            <person name="Wolf Y.I."/>
            <person name="Yamagata H."/>
            <person name="Yamada T."/>
            <person name="Ye Y."/>
            <person name="Shaw J.R."/>
            <person name="Andrews J."/>
            <person name="Crease T.J."/>
            <person name="Tang H."/>
            <person name="Lucas S.M."/>
            <person name="Robertson H.M."/>
            <person name="Bork P."/>
            <person name="Koonin E.V."/>
            <person name="Zdobnov E.M."/>
            <person name="Grigoriev I.V."/>
            <person name="Lynch M."/>
            <person name="Boore J.L."/>
        </authorList>
    </citation>
    <scope>NUCLEOTIDE SEQUENCE [LARGE SCALE GENOMIC DNA]</scope>
</reference>
<accession>E9H8Y6</accession>
<gene>
    <name evidence="2" type="ORF">DAPPUDRAFT_326843</name>
</gene>
<evidence type="ECO:0000256" key="1">
    <source>
        <dbReference type="SAM" id="SignalP"/>
    </source>
</evidence>
<dbReference type="HOGENOM" id="CLU_2361865_0_0_1"/>
<evidence type="ECO:0000313" key="3">
    <source>
        <dbReference type="Proteomes" id="UP000000305"/>
    </source>
</evidence>
<keyword evidence="1" id="KW-0732">Signal</keyword>
<dbReference type="KEGG" id="dpx:DAPPUDRAFT_326843"/>
<dbReference type="EMBL" id="GL732606">
    <property type="protein sequence ID" value="EFX71804.1"/>
    <property type="molecule type" value="Genomic_DNA"/>
</dbReference>
<evidence type="ECO:0000313" key="2">
    <source>
        <dbReference type="EMBL" id="EFX71804.1"/>
    </source>
</evidence>
<proteinExistence type="predicted"/>
<feature type="chain" id="PRO_5003238176" evidence="1">
    <location>
        <begin position="31"/>
        <end position="96"/>
    </location>
</feature>